<keyword evidence="3" id="KW-1185">Reference proteome</keyword>
<dbReference type="OrthoDB" id="10309647at2759"/>
<comment type="caution">
    <text evidence="2">The sequence shown here is derived from an EMBL/GenBank/DDBJ whole genome shotgun (WGS) entry which is preliminary data.</text>
</comment>
<sequence>MNVISELFDKENKDEILKRWPHLQKKAEEELVVIVAVMAALCPCVTWFVTRLSYYSKWLRRSKEVAELRPIAVIESKIAYSSLIHRATATKRYTLHQMIKKRLKWVNMEALCKQYECG</sequence>
<keyword evidence="1" id="KW-0472">Membrane</keyword>
<name>A0A0V0UBR9_9BILA</name>
<reference evidence="2 3" key="1">
    <citation type="submission" date="2015-01" db="EMBL/GenBank/DDBJ databases">
        <title>Evolution of Trichinella species and genotypes.</title>
        <authorList>
            <person name="Korhonen P.K."/>
            <person name="Edoardo P."/>
            <person name="Giuseppe L.R."/>
            <person name="Gasser R.B."/>
        </authorList>
    </citation>
    <scope>NUCLEOTIDE SEQUENCE [LARGE SCALE GENOMIC DNA]</scope>
    <source>
        <strain evidence="2">ISS417</strain>
    </source>
</reference>
<accession>A0A0V0UBR9</accession>
<dbReference type="AlphaFoldDB" id="A0A0V0UBR9"/>
<proteinExistence type="predicted"/>
<gene>
    <name evidence="2" type="ORF">T05_12793</name>
</gene>
<keyword evidence="1" id="KW-1133">Transmembrane helix</keyword>
<evidence type="ECO:0000256" key="1">
    <source>
        <dbReference type="SAM" id="Phobius"/>
    </source>
</evidence>
<dbReference type="Proteomes" id="UP000055048">
    <property type="component" value="Unassembled WGS sequence"/>
</dbReference>
<feature type="transmembrane region" description="Helical" evidence="1">
    <location>
        <begin position="31"/>
        <end position="54"/>
    </location>
</feature>
<evidence type="ECO:0000313" key="3">
    <source>
        <dbReference type="Proteomes" id="UP000055048"/>
    </source>
</evidence>
<organism evidence="2 3">
    <name type="scientific">Trichinella murrelli</name>
    <dbReference type="NCBI Taxonomy" id="144512"/>
    <lineage>
        <taxon>Eukaryota</taxon>
        <taxon>Metazoa</taxon>
        <taxon>Ecdysozoa</taxon>
        <taxon>Nematoda</taxon>
        <taxon>Enoplea</taxon>
        <taxon>Dorylaimia</taxon>
        <taxon>Trichinellida</taxon>
        <taxon>Trichinellidae</taxon>
        <taxon>Trichinella</taxon>
    </lineage>
</organism>
<keyword evidence="1" id="KW-0812">Transmembrane</keyword>
<dbReference type="EMBL" id="JYDJ01000023">
    <property type="protein sequence ID" value="KRX48868.1"/>
    <property type="molecule type" value="Genomic_DNA"/>
</dbReference>
<protein>
    <submittedName>
        <fullName evidence="2">Uncharacterized protein</fullName>
    </submittedName>
</protein>
<evidence type="ECO:0000313" key="2">
    <source>
        <dbReference type="EMBL" id="KRX48868.1"/>
    </source>
</evidence>